<organism evidence="1 2">
    <name type="scientific">Schistosoma mattheei</name>
    <dbReference type="NCBI Taxonomy" id="31246"/>
    <lineage>
        <taxon>Eukaryota</taxon>
        <taxon>Metazoa</taxon>
        <taxon>Spiralia</taxon>
        <taxon>Lophotrochozoa</taxon>
        <taxon>Platyhelminthes</taxon>
        <taxon>Trematoda</taxon>
        <taxon>Digenea</taxon>
        <taxon>Strigeidida</taxon>
        <taxon>Schistosomatoidea</taxon>
        <taxon>Schistosomatidae</taxon>
        <taxon>Schistosoma</taxon>
    </lineage>
</organism>
<evidence type="ECO:0000313" key="2">
    <source>
        <dbReference type="Proteomes" id="UP000269396"/>
    </source>
</evidence>
<keyword evidence="2" id="KW-1185">Reference proteome</keyword>
<gene>
    <name evidence="1" type="ORF">SMTD_LOCUS3697</name>
</gene>
<sequence>MVYFLPFSTSELTELVNRSLKSWSEKVRFSSAIRF</sequence>
<proteinExistence type="predicted"/>
<dbReference type="EMBL" id="UZAL01007429">
    <property type="protein sequence ID" value="VDO98205.1"/>
    <property type="molecule type" value="Genomic_DNA"/>
</dbReference>
<evidence type="ECO:0000313" key="1">
    <source>
        <dbReference type="EMBL" id="VDO98205.1"/>
    </source>
</evidence>
<protein>
    <submittedName>
        <fullName evidence="1">Uncharacterized protein</fullName>
    </submittedName>
</protein>
<reference evidence="1 2" key="1">
    <citation type="submission" date="2018-11" db="EMBL/GenBank/DDBJ databases">
        <authorList>
            <consortium name="Pathogen Informatics"/>
        </authorList>
    </citation>
    <scope>NUCLEOTIDE SEQUENCE [LARGE SCALE GENOMIC DNA]</scope>
    <source>
        <strain>Denwood</strain>
        <strain evidence="2">Zambia</strain>
    </source>
</reference>
<name>A0A183NNL1_9TREM</name>
<dbReference type="Proteomes" id="UP000269396">
    <property type="component" value="Unassembled WGS sequence"/>
</dbReference>
<accession>A0A183NNL1</accession>
<dbReference type="AlphaFoldDB" id="A0A183NNL1"/>